<gene>
    <name evidence="2" type="primary">ND3</name>
</gene>
<sequence length="111" mass="12750">MIDNFSIGMSGSKISIGNTFYSFIMKEFWGSSEDVAVWMWVWPQGYIAFTFFFTVLPYCIDFPYFWCSDCSYYASCSFTSDSSFYNLICSYGLLCGYFIISIVLRMMSGGS</sequence>
<proteinExistence type="predicted"/>
<keyword evidence="1" id="KW-0812">Transmembrane</keyword>
<organism evidence="2">
    <name type="scientific">Takobia yixiani</name>
    <dbReference type="NCBI Taxonomy" id="743459"/>
    <lineage>
        <taxon>Eukaryota</taxon>
        <taxon>Metazoa</taxon>
        <taxon>Ecdysozoa</taxon>
        <taxon>Arthropoda</taxon>
        <taxon>Hexapoda</taxon>
        <taxon>Insecta</taxon>
        <taxon>Pterygota</taxon>
        <taxon>Palaeoptera</taxon>
        <taxon>Ephemeroptera</taxon>
        <taxon>Pisciforma</taxon>
        <taxon>Baetidae</taxon>
        <taxon>Takobia</taxon>
    </lineage>
</organism>
<evidence type="ECO:0000256" key="1">
    <source>
        <dbReference type="SAM" id="Phobius"/>
    </source>
</evidence>
<geneLocation type="mitochondrion" evidence="2"/>
<keyword evidence="1" id="KW-0472">Membrane</keyword>
<feature type="transmembrane region" description="Helical" evidence="1">
    <location>
        <begin position="46"/>
        <end position="64"/>
    </location>
</feature>
<accession>X1W3D4</accession>
<dbReference type="AlphaFoldDB" id="X1W3D4"/>
<evidence type="ECO:0000313" key="2">
    <source>
        <dbReference type="EMBL" id="ADD62150.1"/>
    </source>
</evidence>
<dbReference type="EMBL" id="GU479735">
    <property type="protein sequence ID" value="ADD62150.1"/>
    <property type="molecule type" value="Genomic_DNA"/>
</dbReference>
<feature type="transmembrane region" description="Helical" evidence="1">
    <location>
        <begin position="84"/>
        <end position="104"/>
    </location>
</feature>
<keyword evidence="1" id="KW-1133">Transmembrane helix</keyword>
<protein>
    <submittedName>
        <fullName evidence="2">NADH dehydrogenase subunit 3</fullName>
    </submittedName>
</protein>
<name>X1W3D4_9INSE</name>
<reference evidence="2" key="1">
    <citation type="submission" date="2010-01" db="EMBL/GenBank/DDBJ databases">
        <title>The complete mitochondrial genome of Alainites yixiani (Insecta: Ephemeroptera).</title>
        <authorList>
            <person name="Jia Y."/>
            <person name="Zhou C."/>
        </authorList>
    </citation>
    <scope>NUCLEOTIDE SEQUENCE</scope>
</reference>
<keyword evidence="2" id="KW-0496">Mitochondrion</keyword>